<evidence type="ECO:0000313" key="3">
    <source>
        <dbReference type="Proteomes" id="UP000235145"/>
    </source>
</evidence>
<gene>
    <name evidence="2" type="ORF">LSAT_V11C400175920</name>
</gene>
<keyword evidence="3" id="KW-1185">Reference proteome</keyword>
<sequence>MIELHAFRTNSWVFNTRSGTNICSNLQGLRSVTELRDGDLELHLGNGNCVVVKAKGKYHLLLPNGLNLILNNCCYVPIITRNIISTSRLYE</sequence>
<name>A0A9R1VU78_LACSA</name>
<dbReference type="EMBL" id="NBSK02000004">
    <property type="protein sequence ID" value="KAJ0212585.1"/>
    <property type="molecule type" value="Genomic_DNA"/>
</dbReference>
<dbReference type="AlphaFoldDB" id="A0A9R1VU78"/>
<accession>A0A9R1VU78</accession>
<evidence type="ECO:0000313" key="2">
    <source>
        <dbReference type="EMBL" id="KAJ0212585.1"/>
    </source>
</evidence>
<proteinExistence type="predicted"/>
<organism evidence="2 3">
    <name type="scientific">Lactuca sativa</name>
    <name type="common">Garden lettuce</name>
    <dbReference type="NCBI Taxonomy" id="4236"/>
    <lineage>
        <taxon>Eukaryota</taxon>
        <taxon>Viridiplantae</taxon>
        <taxon>Streptophyta</taxon>
        <taxon>Embryophyta</taxon>
        <taxon>Tracheophyta</taxon>
        <taxon>Spermatophyta</taxon>
        <taxon>Magnoliopsida</taxon>
        <taxon>eudicotyledons</taxon>
        <taxon>Gunneridae</taxon>
        <taxon>Pentapetalae</taxon>
        <taxon>asterids</taxon>
        <taxon>campanulids</taxon>
        <taxon>Asterales</taxon>
        <taxon>Asteraceae</taxon>
        <taxon>Cichorioideae</taxon>
        <taxon>Cichorieae</taxon>
        <taxon>Lactucinae</taxon>
        <taxon>Lactuca</taxon>
    </lineage>
</organism>
<dbReference type="Pfam" id="PF22936">
    <property type="entry name" value="Pol_BBD"/>
    <property type="match status" value="1"/>
</dbReference>
<dbReference type="Proteomes" id="UP000235145">
    <property type="component" value="Unassembled WGS sequence"/>
</dbReference>
<reference evidence="2 3" key="1">
    <citation type="journal article" date="2017" name="Nat. Commun.">
        <title>Genome assembly with in vitro proximity ligation data and whole-genome triplication in lettuce.</title>
        <authorList>
            <person name="Reyes-Chin-Wo S."/>
            <person name="Wang Z."/>
            <person name="Yang X."/>
            <person name="Kozik A."/>
            <person name="Arikit S."/>
            <person name="Song C."/>
            <person name="Xia L."/>
            <person name="Froenicke L."/>
            <person name="Lavelle D.O."/>
            <person name="Truco M.J."/>
            <person name="Xia R."/>
            <person name="Zhu S."/>
            <person name="Xu C."/>
            <person name="Xu H."/>
            <person name="Xu X."/>
            <person name="Cox K."/>
            <person name="Korf I."/>
            <person name="Meyers B.C."/>
            <person name="Michelmore R.W."/>
        </authorList>
    </citation>
    <scope>NUCLEOTIDE SEQUENCE [LARGE SCALE GENOMIC DNA]</scope>
    <source>
        <strain evidence="3">cv. Salinas</strain>
        <tissue evidence="2">Seedlings</tissue>
    </source>
</reference>
<evidence type="ECO:0000259" key="1">
    <source>
        <dbReference type="Pfam" id="PF22936"/>
    </source>
</evidence>
<feature type="domain" description="Retrovirus-related Pol polyprotein from transposon TNT 1-94-like beta-barrel" evidence="1">
    <location>
        <begin position="12"/>
        <end position="89"/>
    </location>
</feature>
<protein>
    <recommendedName>
        <fullName evidence="1">Retrovirus-related Pol polyprotein from transposon TNT 1-94-like beta-barrel domain-containing protein</fullName>
    </recommendedName>
</protein>
<comment type="caution">
    <text evidence="2">The sequence shown here is derived from an EMBL/GenBank/DDBJ whole genome shotgun (WGS) entry which is preliminary data.</text>
</comment>
<dbReference type="InterPro" id="IPR054722">
    <property type="entry name" value="PolX-like_BBD"/>
</dbReference>